<dbReference type="EMBL" id="CP082214">
    <property type="protein sequence ID" value="WDM70986.1"/>
    <property type="molecule type" value="Genomic_DNA"/>
</dbReference>
<feature type="region of interest" description="Disordered" evidence="1">
    <location>
        <begin position="53"/>
        <end position="77"/>
    </location>
</feature>
<evidence type="ECO:0000313" key="3">
    <source>
        <dbReference type="Proteomes" id="UP001214201"/>
    </source>
</evidence>
<reference evidence="2 3" key="1">
    <citation type="submission" date="2021-08" db="EMBL/GenBank/DDBJ databases">
        <title>Genome sequences of Xanthomonas cucurbitae isolates from 5 Midwestern US states.</title>
        <authorList>
            <person name="Hind S.R."/>
        </authorList>
    </citation>
    <scope>NUCLEOTIDE SEQUENCE [LARGE SCALE GENOMIC DNA]</scope>
    <source>
        <strain evidence="2 3">OH_261</strain>
    </source>
</reference>
<sequence>MTATGSHGGLFRNQTCARCSRYHAVMPTFARALLAQAHLQAFYAAHALTPVSSPSLQDRVPHPDLLRPAGAASMEPA</sequence>
<dbReference type="Proteomes" id="UP001214201">
    <property type="component" value="Chromosome"/>
</dbReference>
<evidence type="ECO:0000256" key="1">
    <source>
        <dbReference type="SAM" id="MobiDB-lite"/>
    </source>
</evidence>
<proteinExistence type="predicted"/>
<organism evidence="2 3">
    <name type="scientific">Xanthomonas cucurbitae</name>
    <dbReference type="NCBI Taxonomy" id="56453"/>
    <lineage>
        <taxon>Bacteria</taxon>
        <taxon>Pseudomonadati</taxon>
        <taxon>Pseudomonadota</taxon>
        <taxon>Gammaproteobacteria</taxon>
        <taxon>Lysobacterales</taxon>
        <taxon>Lysobacteraceae</taxon>
        <taxon>Xanthomonas</taxon>
    </lineage>
</organism>
<keyword evidence="3" id="KW-1185">Reference proteome</keyword>
<gene>
    <name evidence="2" type="ORF">K6978_16685</name>
</gene>
<accession>A0ABY7YB64</accession>
<protein>
    <submittedName>
        <fullName evidence="2">Uncharacterized protein</fullName>
    </submittedName>
</protein>
<evidence type="ECO:0000313" key="2">
    <source>
        <dbReference type="EMBL" id="WDM70986.1"/>
    </source>
</evidence>
<name>A0ABY7YB64_9XANT</name>